<evidence type="ECO:0000313" key="3">
    <source>
        <dbReference type="Proteomes" id="UP000240212"/>
    </source>
</evidence>
<dbReference type="EMBL" id="PYEP01000004">
    <property type="protein sequence ID" value="PSN07827.1"/>
    <property type="molecule type" value="Genomic_DNA"/>
</dbReference>
<dbReference type="Gene3D" id="3.40.50.720">
    <property type="entry name" value="NAD(P)-binding Rossmann-like Domain"/>
    <property type="match status" value="1"/>
</dbReference>
<dbReference type="AlphaFoldDB" id="A0A2P8VJV7"/>
<dbReference type="RefSeq" id="WP_106877406.1">
    <property type="nucleotide sequence ID" value="NZ_JBOIPS010000001.1"/>
</dbReference>
<evidence type="ECO:0000313" key="2">
    <source>
        <dbReference type="EMBL" id="PSN07827.1"/>
    </source>
</evidence>
<name>A0A2P8VJV7_9ENTR</name>
<dbReference type="CDD" id="cd05266">
    <property type="entry name" value="SDR_a4"/>
    <property type="match status" value="1"/>
</dbReference>
<dbReference type="Proteomes" id="UP000240212">
    <property type="component" value="Unassembled WGS sequence"/>
</dbReference>
<dbReference type="InterPro" id="IPR036291">
    <property type="entry name" value="NAD(P)-bd_dom_sf"/>
</dbReference>
<dbReference type="Pfam" id="PF01370">
    <property type="entry name" value="Epimerase"/>
    <property type="match status" value="1"/>
</dbReference>
<dbReference type="PANTHER" id="PTHR48079">
    <property type="entry name" value="PROTEIN YEEZ"/>
    <property type="match status" value="1"/>
</dbReference>
<accession>A0A2P8VJV7</accession>
<evidence type="ECO:0000259" key="1">
    <source>
        <dbReference type="Pfam" id="PF01370"/>
    </source>
</evidence>
<organism evidence="2 3">
    <name type="scientific">Siccibacter turicensis</name>
    <dbReference type="NCBI Taxonomy" id="357233"/>
    <lineage>
        <taxon>Bacteria</taxon>
        <taxon>Pseudomonadati</taxon>
        <taxon>Pseudomonadota</taxon>
        <taxon>Gammaproteobacteria</taxon>
        <taxon>Enterobacterales</taxon>
        <taxon>Enterobacteriaceae</taxon>
        <taxon>Siccibacter</taxon>
    </lineage>
</organism>
<sequence>MKKVAIVGLGWLGMPLGLALTARGWQVTGSKTTQDGVEAACMCGIESYQLELTPELVCDSAELDALLNVDALVVTLPARRTGEGDTFYQQAVQEIVDSALVHRIPRIIFTSSTSVYGDRNGVVKETTPTTPVTHSGRVLKALEDWLHNLPGTSVDILRLAGLVGPGRHPGRFFAGKTAPNGDQGVNLVHLDDVVAAIALLLETPKGGHIYNLCAPQHPARAEFYPVMARQLGLEPPTFRDGVTGAEGKRVDGSRICHELGFEYSYPDPLLMPME</sequence>
<dbReference type="GO" id="GO:0004029">
    <property type="term" value="F:aldehyde dehydrogenase (NAD+) activity"/>
    <property type="evidence" value="ECO:0007669"/>
    <property type="project" value="TreeGrafter"/>
</dbReference>
<protein>
    <submittedName>
        <fullName evidence="2">NAD(P)-dependent oxidoreductase</fullName>
    </submittedName>
</protein>
<dbReference type="PANTHER" id="PTHR48079:SF6">
    <property type="entry name" value="NAD(P)-BINDING DOMAIN-CONTAINING PROTEIN-RELATED"/>
    <property type="match status" value="1"/>
</dbReference>
<dbReference type="GO" id="GO:0005737">
    <property type="term" value="C:cytoplasm"/>
    <property type="evidence" value="ECO:0007669"/>
    <property type="project" value="TreeGrafter"/>
</dbReference>
<dbReference type="SUPFAM" id="SSF51735">
    <property type="entry name" value="NAD(P)-binding Rossmann-fold domains"/>
    <property type="match status" value="1"/>
</dbReference>
<reference evidence="2 3" key="1">
    <citation type="submission" date="2018-03" db="EMBL/GenBank/DDBJ databases">
        <title>Draft genome sequence of the first documented clinical Siccibacter turicensis isolate in Austria.</title>
        <authorList>
            <person name="Lepuschitz S."/>
            <person name="Pekard-Amenitsch S."/>
            <person name="Haunold R."/>
            <person name="Schill S."/>
            <person name="Mach R."/>
            <person name="Allerberger F."/>
            <person name="Ruppitsch W."/>
            <person name="Forsythe S.J."/>
        </authorList>
    </citation>
    <scope>NUCLEOTIDE SEQUENCE [LARGE SCALE GENOMIC DNA]</scope>
    <source>
        <strain evidence="2 3">6100069499-17</strain>
    </source>
</reference>
<gene>
    <name evidence="2" type="ORF">C7G83_11970</name>
</gene>
<comment type="caution">
    <text evidence="2">The sequence shown here is derived from an EMBL/GenBank/DDBJ whole genome shotgun (WGS) entry which is preliminary data.</text>
</comment>
<dbReference type="InterPro" id="IPR051783">
    <property type="entry name" value="NAD(P)-dependent_oxidoreduct"/>
</dbReference>
<proteinExistence type="predicted"/>
<dbReference type="InterPro" id="IPR001509">
    <property type="entry name" value="Epimerase_deHydtase"/>
</dbReference>
<keyword evidence="3" id="KW-1185">Reference proteome</keyword>
<feature type="domain" description="NAD-dependent epimerase/dehydratase" evidence="1">
    <location>
        <begin position="9"/>
        <end position="213"/>
    </location>
</feature>
<dbReference type="STRING" id="1388748.GCA_000463155_01950"/>
<dbReference type="OrthoDB" id="751203at2"/>